<protein>
    <recommendedName>
        <fullName evidence="3">DUF2237 domain-containing protein</fullName>
    </recommendedName>
</protein>
<dbReference type="RefSeq" id="WP_425283935.1">
    <property type="nucleotide sequence ID" value="NZ_FQVC01000004.1"/>
</dbReference>
<dbReference type="PANTHER" id="PTHR37466:SF1">
    <property type="entry name" value="SLR1628 PROTEIN"/>
    <property type="match status" value="1"/>
</dbReference>
<dbReference type="Pfam" id="PF09996">
    <property type="entry name" value="DUF2237"/>
    <property type="match status" value="1"/>
</dbReference>
<dbReference type="Proteomes" id="UP000184533">
    <property type="component" value="Unassembled WGS sequence"/>
</dbReference>
<name>A0A1M4YWE8_9HYPH</name>
<accession>A0A1M4YWE8</accession>
<dbReference type="Gene3D" id="3.30.56.110">
    <property type="entry name" value="Protein of unknown function DUF2237"/>
    <property type="match status" value="1"/>
</dbReference>
<evidence type="ECO:0000313" key="2">
    <source>
        <dbReference type="Proteomes" id="UP000184533"/>
    </source>
</evidence>
<dbReference type="InterPro" id="IPR018714">
    <property type="entry name" value="DUF2237"/>
</dbReference>
<dbReference type="AlphaFoldDB" id="A0A1M4YWE8"/>
<dbReference type="EMBL" id="FQVC01000004">
    <property type="protein sequence ID" value="SHF09656.1"/>
    <property type="molecule type" value="Genomic_DNA"/>
</dbReference>
<organism evidence="1 2">
    <name type="scientific">Devosia limi DSM 17137</name>
    <dbReference type="NCBI Taxonomy" id="1121477"/>
    <lineage>
        <taxon>Bacteria</taxon>
        <taxon>Pseudomonadati</taxon>
        <taxon>Pseudomonadota</taxon>
        <taxon>Alphaproteobacteria</taxon>
        <taxon>Hyphomicrobiales</taxon>
        <taxon>Devosiaceae</taxon>
        <taxon>Devosia</taxon>
    </lineage>
</organism>
<gene>
    <name evidence="1" type="ORF">SAMN02745223_01824</name>
</gene>
<reference evidence="1 2" key="1">
    <citation type="submission" date="2016-11" db="EMBL/GenBank/DDBJ databases">
        <authorList>
            <person name="Jaros S."/>
            <person name="Januszkiewicz K."/>
            <person name="Wedrychowicz H."/>
        </authorList>
    </citation>
    <scope>NUCLEOTIDE SEQUENCE [LARGE SCALE GENOMIC DNA]</scope>
    <source>
        <strain evidence="1 2">DSM 17137</strain>
    </source>
</reference>
<evidence type="ECO:0000313" key="1">
    <source>
        <dbReference type="EMBL" id="SHF09656.1"/>
    </source>
</evidence>
<sequence>MNFVGRMEGPGETNVLGEPLQPCSSNPLTGFYRTGYCSAGPDNASHHLVCIEVTAPFLEYSGAAGNDLTTPRPEFAFPGLKPGDRWCLVAERWAQALAAGKAPRVYLHATNKAVLDRISFSDLRAHALDLN</sequence>
<proteinExistence type="predicted"/>
<evidence type="ECO:0008006" key="3">
    <source>
        <dbReference type="Google" id="ProtNLM"/>
    </source>
</evidence>
<dbReference type="PANTHER" id="PTHR37466">
    <property type="entry name" value="SLR1628 PROTEIN"/>
    <property type="match status" value="1"/>
</dbReference>